<reference evidence="2" key="2">
    <citation type="submission" date="2023-02" db="EMBL/GenBank/DDBJ databases">
        <authorList>
            <consortium name="DOE Joint Genome Institute"/>
            <person name="Mondo S.J."/>
            <person name="Chang Y."/>
            <person name="Wang Y."/>
            <person name="Ahrendt S."/>
            <person name="Andreopoulos W."/>
            <person name="Barry K."/>
            <person name="Beard J."/>
            <person name="Benny G.L."/>
            <person name="Blankenship S."/>
            <person name="Bonito G."/>
            <person name="Cuomo C."/>
            <person name="Desiro A."/>
            <person name="Gervers K.A."/>
            <person name="Hundley H."/>
            <person name="Kuo A."/>
            <person name="LaButti K."/>
            <person name="Lang B.F."/>
            <person name="Lipzen A."/>
            <person name="O'Donnell K."/>
            <person name="Pangilinan J."/>
            <person name="Reynolds N."/>
            <person name="Sandor L."/>
            <person name="Smith M.W."/>
            <person name="Tsang A."/>
            <person name="Grigoriev I.V."/>
            <person name="Stajich J.E."/>
            <person name="Spatafora J.W."/>
        </authorList>
    </citation>
    <scope>NUCLEOTIDE SEQUENCE</scope>
    <source>
        <strain evidence="2">RSA 2281</strain>
    </source>
</reference>
<organism evidence="2 3">
    <name type="scientific">Phascolomyces articulosus</name>
    <dbReference type="NCBI Taxonomy" id="60185"/>
    <lineage>
        <taxon>Eukaryota</taxon>
        <taxon>Fungi</taxon>
        <taxon>Fungi incertae sedis</taxon>
        <taxon>Mucoromycota</taxon>
        <taxon>Mucoromycotina</taxon>
        <taxon>Mucoromycetes</taxon>
        <taxon>Mucorales</taxon>
        <taxon>Lichtheimiaceae</taxon>
        <taxon>Phascolomyces</taxon>
    </lineage>
</organism>
<dbReference type="InterPro" id="IPR032675">
    <property type="entry name" value="LRR_dom_sf"/>
</dbReference>
<feature type="compositionally biased region" description="Basic and acidic residues" evidence="1">
    <location>
        <begin position="438"/>
        <end position="454"/>
    </location>
</feature>
<comment type="caution">
    <text evidence="2">The sequence shown here is derived from an EMBL/GenBank/DDBJ whole genome shotgun (WGS) entry which is preliminary data.</text>
</comment>
<dbReference type="SUPFAM" id="SSF52047">
    <property type="entry name" value="RNI-like"/>
    <property type="match status" value="1"/>
</dbReference>
<name>A0AAD5K6Y1_9FUNG</name>
<feature type="region of interest" description="Disordered" evidence="1">
    <location>
        <begin position="423"/>
        <end position="454"/>
    </location>
</feature>
<dbReference type="EMBL" id="JAIXMP010000018">
    <property type="protein sequence ID" value="KAI9258856.1"/>
    <property type="molecule type" value="Genomic_DNA"/>
</dbReference>
<keyword evidence="3" id="KW-1185">Reference proteome</keyword>
<protein>
    <recommendedName>
        <fullName evidence="4">F-box domain-containing protein</fullName>
    </recommendedName>
</protein>
<proteinExistence type="predicted"/>
<reference evidence="2" key="1">
    <citation type="journal article" date="2022" name="IScience">
        <title>Evolution of zygomycete secretomes and the origins of terrestrial fungal ecologies.</title>
        <authorList>
            <person name="Chang Y."/>
            <person name="Wang Y."/>
            <person name="Mondo S."/>
            <person name="Ahrendt S."/>
            <person name="Andreopoulos W."/>
            <person name="Barry K."/>
            <person name="Beard J."/>
            <person name="Benny G.L."/>
            <person name="Blankenship S."/>
            <person name="Bonito G."/>
            <person name="Cuomo C."/>
            <person name="Desiro A."/>
            <person name="Gervers K.A."/>
            <person name="Hundley H."/>
            <person name="Kuo A."/>
            <person name="LaButti K."/>
            <person name="Lang B.F."/>
            <person name="Lipzen A."/>
            <person name="O'Donnell K."/>
            <person name="Pangilinan J."/>
            <person name="Reynolds N."/>
            <person name="Sandor L."/>
            <person name="Smith M.E."/>
            <person name="Tsang A."/>
            <person name="Grigoriev I.V."/>
            <person name="Stajich J.E."/>
            <person name="Spatafora J.W."/>
        </authorList>
    </citation>
    <scope>NUCLEOTIDE SEQUENCE</scope>
    <source>
        <strain evidence="2">RSA 2281</strain>
    </source>
</reference>
<gene>
    <name evidence="2" type="ORF">BDA99DRAFT_103020</name>
</gene>
<evidence type="ECO:0000256" key="1">
    <source>
        <dbReference type="SAM" id="MobiDB-lite"/>
    </source>
</evidence>
<evidence type="ECO:0000313" key="2">
    <source>
        <dbReference type="EMBL" id="KAI9258856.1"/>
    </source>
</evidence>
<dbReference type="AlphaFoldDB" id="A0AAD5K6Y1"/>
<evidence type="ECO:0000313" key="3">
    <source>
        <dbReference type="Proteomes" id="UP001209540"/>
    </source>
</evidence>
<evidence type="ECO:0008006" key="4">
    <source>
        <dbReference type="Google" id="ProtNLM"/>
    </source>
</evidence>
<dbReference type="Gene3D" id="3.80.10.10">
    <property type="entry name" value="Ribonuclease Inhibitor"/>
    <property type="match status" value="1"/>
</dbReference>
<sequence>MLTDAIQICNNIQTITFSSDGNPLDFQHDIKTSLTSSSWFPIDIYLACPVDYVIYEYLPQLQCLELSRNYWDKDQFSITYSRSQDEYSTMTGMKSLLLNLYDCLDPTNFDRLYALILKRSYYTLEYLEIHYDNILSTQKTFAVLAELGAPNLQVLYLTPFLGTVTPSPRVLSQLLLACPALQTVHFGGSDYVWSDHLYEALGKLPMLTYLSLPLGNVDPRDDMKEDHSSSDTAELESPAPNLDKIYKSATPSGALALFEQTKSLWSLYINYSYLYPVDQLTMNVLTCIGTCISLRKLDISAVIFNNEQLMTFLDSMKYSNIHTLEIHSPTRPVHEKELKALASLPRVEVLKIFDYGKSLGKGFDKPRLFRLFQEHQMDRPFIVYIYGLLAMNGWKQPTSSSVSSIDNNKIKCLHKLYSIQEPESNYDNNIDDDDNYDRDDSNTNPENHDTNSPHGDRILYNGVFCIECGCDHGLQTGYNYVNEVYKDSPNL</sequence>
<dbReference type="Proteomes" id="UP001209540">
    <property type="component" value="Unassembled WGS sequence"/>
</dbReference>
<accession>A0AAD5K6Y1</accession>